<accession>A0A5J4N769</accession>
<proteinExistence type="predicted"/>
<gene>
    <name evidence="1" type="ORF">DEA37_0008765</name>
    <name evidence="2" type="ORF">DEA37_0014105</name>
</gene>
<feature type="non-terminal residue" evidence="1">
    <location>
        <position position="214"/>
    </location>
</feature>
<keyword evidence="3" id="KW-1185">Reference proteome</keyword>
<evidence type="ECO:0000313" key="2">
    <source>
        <dbReference type="EMBL" id="KAA3671425.1"/>
    </source>
</evidence>
<sequence length="214" mass="22212">MIIRPSSTTICTNATCDLPTLCHPSSLQSSSLPVKTVPFIPRVILSVQPSFSLSTVGSQTSFFQASSAHQPVLSQQLATLHLPSLTSTNSTVVSNPAITVSNVQFCPLVLTDPSKSQGSISISAPAQIHLQVASAHSTSVGLSEAVTFSDKISASSSSPILAVNMECDDNLSPTITPSTSLITSLVNEARNQSAVTVASVVITPQCSDNIQSAF</sequence>
<evidence type="ECO:0000313" key="3">
    <source>
        <dbReference type="Proteomes" id="UP000324629"/>
    </source>
</evidence>
<organism evidence="1 3">
    <name type="scientific">Paragonimus westermani</name>
    <dbReference type="NCBI Taxonomy" id="34504"/>
    <lineage>
        <taxon>Eukaryota</taxon>
        <taxon>Metazoa</taxon>
        <taxon>Spiralia</taxon>
        <taxon>Lophotrochozoa</taxon>
        <taxon>Platyhelminthes</taxon>
        <taxon>Trematoda</taxon>
        <taxon>Digenea</taxon>
        <taxon>Plagiorchiida</taxon>
        <taxon>Troglotremata</taxon>
        <taxon>Troglotrematidae</taxon>
        <taxon>Paragonimus</taxon>
    </lineage>
</organism>
<dbReference type="Proteomes" id="UP000324629">
    <property type="component" value="Unassembled WGS sequence"/>
</dbReference>
<dbReference type="AlphaFoldDB" id="A0A5J4N769"/>
<evidence type="ECO:0000313" key="1">
    <source>
        <dbReference type="EMBL" id="KAA3671362.1"/>
    </source>
</evidence>
<protein>
    <submittedName>
        <fullName evidence="1">Uncharacterized protein</fullName>
    </submittedName>
</protein>
<comment type="caution">
    <text evidence="1">The sequence shown here is derived from an EMBL/GenBank/DDBJ whole genome shotgun (WGS) entry which is preliminary data.</text>
</comment>
<dbReference type="EMBL" id="QNGE01006481">
    <property type="protein sequence ID" value="KAA3671425.1"/>
    <property type="molecule type" value="Genomic_DNA"/>
</dbReference>
<dbReference type="EMBL" id="QNGE01006600">
    <property type="protein sequence ID" value="KAA3671362.1"/>
    <property type="molecule type" value="Genomic_DNA"/>
</dbReference>
<name>A0A5J4N769_9TREM</name>
<reference evidence="1 3" key="1">
    <citation type="journal article" date="2019" name="Gigascience">
        <title>Whole-genome sequence of the oriental lung fluke Paragonimus westermani.</title>
        <authorList>
            <person name="Oey H."/>
            <person name="Zakrzewski M."/>
            <person name="Narain K."/>
            <person name="Devi K.R."/>
            <person name="Agatsuma T."/>
            <person name="Nawaratna S."/>
            <person name="Gobert G.N."/>
            <person name="Jones M.K."/>
            <person name="Ragan M.A."/>
            <person name="McManus D.P."/>
            <person name="Krause L."/>
        </authorList>
    </citation>
    <scope>NUCLEOTIDE SEQUENCE [LARGE SCALE GENOMIC DNA]</scope>
    <source>
        <strain evidence="1 3">IND2009</strain>
    </source>
</reference>